<feature type="transmembrane region" description="Helical" evidence="1">
    <location>
        <begin position="62"/>
        <end position="84"/>
    </location>
</feature>
<dbReference type="eggNOG" id="COG4270">
    <property type="taxonomic scope" value="Bacteria"/>
</dbReference>
<dbReference type="HOGENOM" id="CLU_128738_1_0_11"/>
<proteinExistence type="predicted"/>
<keyword evidence="1" id="KW-0472">Membrane</keyword>
<dbReference type="STRING" id="1121362.A605_08660"/>
<keyword evidence="3" id="KW-1185">Reference proteome</keyword>
<dbReference type="RefSeq" id="WP_015401153.1">
    <property type="nucleotide sequence ID" value="NC_020302.1"/>
</dbReference>
<dbReference type="PANTHER" id="PTHR36974:SF1">
    <property type="entry name" value="DOXX FAMILY MEMBRANE PROTEIN"/>
    <property type="match status" value="1"/>
</dbReference>
<organism evidence="2 3">
    <name type="scientific">Corynebacterium halotolerans YIM 70093 = DSM 44683</name>
    <dbReference type="NCBI Taxonomy" id="1121362"/>
    <lineage>
        <taxon>Bacteria</taxon>
        <taxon>Bacillati</taxon>
        <taxon>Actinomycetota</taxon>
        <taxon>Actinomycetes</taxon>
        <taxon>Mycobacteriales</taxon>
        <taxon>Corynebacteriaceae</taxon>
        <taxon>Corynebacterium</taxon>
    </lineage>
</organism>
<dbReference type="PATRIC" id="fig|1121362.3.peg.1749"/>
<name>M1MYC0_9CORY</name>
<reference evidence="2 3" key="1">
    <citation type="journal article" date="2012" name="Stand. Genomic Sci.">
        <title>Genome sequence of the halotolerant bacterium Corynebacterium halotolerans type strain YIM 70093(T) (= DSM 44683(T)).</title>
        <authorList>
            <person name="Ruckert C."/>
            <person name="Albersmeier A."/>
            <person name="Al-Dilaimi A."/>
            <person name="Niehaus K."/>
            <person name="Szczepanowski R."/>
            <person name="Kalinowski J."/>
        </authorList>
    </citation>
    <scope>NUCLEOTIDE SEQUENCE [LARGE SCALE GENOMIC DNA]</scope>
    <source>
        <strain evidence="2">YIM 70093</strain>
    </source>
</reference>
<evidence type="ECO:0000313" key="2">
    <source>
        <dbReference type="EMBL" id="AGF72734.1"/>
    </source>
</evidence>
<keyword evidence="1" id="KW-0812">Transmembrane</keyword>
<dbReference type="KEGG" id="chn:A605_08660"/>
<protein>
    <submittedName>
        <fullName evidence="2">Membrane protein</fullName>
    </submittedName>
</protein>
<accession>M1MYC0</accession>
<sequence>MRKLLTTAFTGAGILHFVRPEPFDSIVPPPIPGSARFWTYTSGAVELVTATLLAYPRTRRAGGLAATGLLLAVWPANIHLVGLWRDEVWWKKMIALARVPLQLPMITGAWRIWRSADNDDTSSANNDDGARTQRV</sequence>
<dbReference type="PANTHER" id="PTHR36974">
    <property type="entry name" value="MEMBRANE PROTEIN-RELATED"/>
    <property type="match status" value="1"/>
</dbReference>
<evidence type="ECO:0000313" key="3">
    <source>
        <dbReference type="Proteomes" id="UP000011723"/>
    </source>
</evidence>
<evidence type="ECO:0000256" key="1">
    <source>
        <dbReference type="SAM" id="Phobius"/>
    </source>
</evidence>
<dbReference type="Proteomes" id="UP000011723">
    <property type="component" value="Chromosome"/>
</dbReference>
<dbReference type="EMBL" id="CP003697">
    <property type="protein sequence ID" value="AGF72734.1"/>
    <property type="molecule type" value="Genomic_DNA"/>
</dbReference>
<keyword evidence="1" id="KW-1133">Transmembrane helix</keyword>
<gene>
    <name evidence="2" type="ORF">A605_08660</name>
</gene>
<dbReference type="AlphaFoldDB" id="M1MYC0"/>